<dbReference type="InterPro" id="IPR001789">
    <property type="entry name" value="Sig_transdc_resp-reg_receiver"/>
</dbReference>
<feature type="compositionally biased region" description="Basic and acidic residues" evidence="3">
    <location>
        <begin position="161"/>
        <end position="171"/>
    </location>
</feature>
<evidence type="ECO:0000256" key="3">
    <source>
        <dbReference type="SAM" id="MobiDB-lite"/>
    </source>
</evidence>
<gene>
    <name evidence="5" type="ORF">HZA61_13470</name>
</gene>
<evidence type="ECO:0000256" key="2">
    <source>
        <dbReference type="PROSITE-ProRule" id="PRU00169"/>
    </source>
</evidence>
<feature type="region of interest" description="Disordered" evidence="3">
    <location>
        <begin position="161"/>
        <end position="187"/>
    </location>
</feature>
<feature type="domain" description="Response regulatory" evidence="4">
    <location>
        <begin position="226"/>
        <end position="343"/>
    </location>
</feature>
<dbReference type="CDD" id="cd17546">
    <property type="entry name" value="REC_hyHK_CKI1_RcsC-like"/>
    <property type="match status" value="1"/>
</dbReference>
<name>A0A933SDD9_UNCEI</name>
<reference evidence="5" key="1">
    <citation type="submission" date="2020-07" db="EMBL/GenBank/DDBJ databases">
        <title>Huge and variable diversity of episymbiotic CPR bacteria and DPANN archaea in groundwater ecosystems.</title>
        <authorList>
            <person name="He C.Y."/>
            <person name="Keren R."/>
            <person name="Whittaker M."/>
            <person name="Farag I.F."/>
            <person name="Doudna J."/>
            <person name="Cate J.H.D."/>
            <person name="Banfield J.F."/>
        </authorList>
    </citation>
    <scope>NUCLEOTIDE SEQUENCE</scope>
    <source>
        <strain evidence="5">NC_groundwater_1813_Pr3_B-0.1um_71_17</strain>
    </source>
</reference>
<evidence type="ECO:0000313" key="6">
    <source>
        <dbReference type="Proteomes" id="UP000696931"/>
    </source>
</evidence>
<feature type="modified residue" description="4-aspartylphosphate" evidence="2">
    <location>
        <position position="275"/>
    </location>
</feature>
<evidence type="ECO:0000313" key="5">
    <source>
        <dbReference type="EMBL" id="MBI5170491.1"/>
    </source>
</evidence>
<dbReference type="AlphaFoldDB" id="A0A933SDD9"/>
<dbReference type="SUPFAM" id="SSF52172">
    <property type="entry name" value="CheY-like"/>
    <property type="match status" value="1"/>
</dbReference>
<proteinExistence type="predicted"/>
<comment type="caution">
    <text evidence="5">The sequence shown here is derived from an EMBL/GenBank/DDBJ whole genome shotgun (WGS) entry which is preliminary data.</text>
</comment>
<dbReference type="EMBL" id="JACRIW010000095">
    <property type="protein sequence ID" value="MBI5170491.1"/>
    <property type="molecule type" value="Genomic_DNA"/>
</dbReference>
<dbReference type="Proteomes" id="UP000696931">
    <property type="component" value="Unassembled WGS sequence"/>
</dbReference>
<organism evidence="5 6">
    <name type="scientific">Eiseniibacteriota bacterium</name>
    <dbReference type="NCBI Taxonomy" id="2212470"/>
    <lineage>
        <taxon>Bacteria</taxon>
        <taxon>Candidatus Eiseniibacteriota</taxon>
    </lineage>
</organism>
<dbReference type="Gene3D" id="3.40.50.2300">
    <property type="match status" value="1"/>
</dbReference>
<dbReference type="GO" id="GO:0000160">
    <property type="term" value="P:phosphorelay signal transduction system"/>
    <property type="evidence" value="ECO:0007669"/>
    <property type="project" value="InterPro"/>
</dbReference>
<dbReference type="PANTHER" id="PTHR45339">
    <property type="entry name" value="HYBRID SIGNAL TRANSDUCTION HISTIDINE KINASE J"/>
    <property type="match status" value="1"/>
</dbReference>
<dbReference type="PANTHER" id="PTHR45339:SF5">
    <property type="entry name" value="HISTIDINE KINASE"/>
    <property type="match status" value="1"/>
</dbReference>
<dbReference type="SMART" id="SM00448">
    <property type="entry name" value="REC"/>
    <property type="match status" value="1"/>
</dbReference>
<dbReference type="PROSITE" id="PS50110">
    <property type="entry name" value="RESPONSE_REGULATORY"/>
    <property type="match status" value="1"/>
</dbReference>
<sequence>MSAPPGSNSPGNGLAPEIAAAIARMREVLDQFDHAHAEEPAASAVARAAHALVRALEAGAGTAEPASALSGTPADVKGFAPRALLRALLAEFAPVARERRLTLTTTLHPSLPREYAGDAKAFLASLRAAVADALARTHEGGIAVRLLPSRGHENGLRAEVHEPSHEFESGRGGEPAQAPRAAGDGAYTRDADGSWIRAIEFMPSTEDSAAGKSAKPTADGALHGMRVLVVEDTKVLRLIAQRQLEQLGATVAVAEDGMQALSLVAARRFDLVLMDCHMPRLDGFETTRSIRRRGGPERDVVIFALTAANEAEDVRRCTEAGMNAVLQKPIDLDALAHALAVWMPMRSEKVEPGAAA</sequence>
<evidence type="ECO:0000256" key="1">
    <source>
        <dbReference type="ARBA" id="ARBA00022553"/>
    </source>
</evidence>
<dbReference type="Pfam" id="PF00072">
    <property type="entry name" value="Response_reg"/>
    <property type="match status" value="1"/>
</dbReference>
<protein>
    <submittedName>
        <fullName evidence="5">Response regulator</fullName>
    </submittedName>
</protein>
<evidence type="ECO:0000259" key="4">
    <source>
        <dbReference type="PROSITE" id="PS50110"/>
    </source>
</evidence>
<keyword evidence="1 2" id="KW-0597">Phosphoprotein</keyword>
<accession>A0A933SDD9</accession>
<dbReference type="InterPro" id="IPR011006">
    <property type="entry name" value="CheY-like_superfamily"/>
</dbReference>